<feature type="transmembrane region" description="Helical" evidence="8">
    <location>
        <begin position="270"/>
        <end position="292"/>
    </location>
</feature>
<feature type="domain" description="Guanylate cyclase" evidence="9">
    <location>
        <begin position="387"/>
        <end position="514"/>
    </location>
</feature>
<evidence type="ECO:0000256" key="6">
    <source>
        <dbReference type="ARBA" id="ARBA00023239"/>
    </source>
</evidence>
<organism evidence="11">
    <name type="scientific">Planktothricoides sp. SpSt-374</name>
    <dbReference type="NCBI Taxonomy" id="2282167"/>
    <lineage>
        <taxon>Bacteria</taxon>
        <taxon>Bacillati</taxon>
        <taxon>Cyanobacteriota</taxon>
        <taxon>Cyanophyceae</taxon>
        <taxon>Oscillatoriophycideae</taxon>
        <taxon>Oscillatoriales</taxon>
        <taxon>Oscillatoriaceae</taxon>
        <taxon>Planktothricoides</taxon>
    </lineage>
</organism>
<dbReference type="PANTHER" id="PTHR11920:SF335">
    <property type="entry name" value="GUANYLATE CYCLASE"/>
    <property type="match status" value="1"/>
</dbReference>
<dbReference type="Gene3D" id="6.10.340.10">
    <property type="match status" value="1"/>
</dbReference>
<keyword evidence="11" id="KW-0808">Transferase</keyword>
<evidence type="ECO:0000256" key="1">
    <source>
        <dbReference type="ARBA" id="ARBA00004370"/>
    </source>
</evidence>
<dbReference type="PANTHER" id="PTHR11920">
    <property type="entry name" value="GUANYLYL CYCLASE"/>
    <property type="match status" value="1"/>
</dbReference>
<dbReference type="FunFam" id="3.30.70.1230:FF:000036">
    <property type="entry name" value="Adenylate/guanylate cyclase catalytic domain protein"/>
    <property type="match status" value="1"/>
</dbReference>
<keyword evidence="5 8" id="KW-0472">Membrane</keyword>
<dbReference type="GO" id="GO:0035556">
    <property type="term" value="P:intracellular signal transduction"/>
    <property type="evidence" value="ECO:0007669"/>
    <property type="project" value="InterPro"/>
</dbReference>
<dbReference type="Pfam" id="PF00211">
    <property type="entry name" value="Guanylate_cyc"/>
    <property type="match status" value="1"/>
</dbReference>
<keyword evidence="2 8" id="KW-0812">Transmembrane</keyword>
<dbReference type="CDD" id="cd07302">
    <property type="entry name" value="CHD"/>
    <property type="match status" value="1"/>
</dbReference>
<dbReference type="SUPFAM" id="SSF55073">
    <property type="entry name" value="Nucleotide cyclase"/>
    <property type="match status" value="1"/>
</dbReference>
<comment type="similarity">
    <text evidence="7">Belongs to the adenylyl cyclase class-4/guanylyl cyclase family.</text>
</comment>
<dbReference type="CDD" id="cd06225">
    <property type="entry name" value="HAMP"/>
    <property type="match status" value="1"/>
</dbReference>
<evidence type="ECO:0000313" key="11">
    <source>
        <dbReference type="EMBL" id="HGG02439.1"/>
    </source>
</evidence>
<dbReference type="GO" id="GO:0004016">
    <property type="term" value="F:adenylate cyclase activity"/>
    <property type="evidence" value="ECO:0007669"/>
    <property type="project" value="UniProtKB-ARBA"/>
</dbReference>
<dbReference type="EMBL" id="DSPX01000183">
    <property type="protein sequence ID" value="HGG02439.1"/>
    <property type="molecule type" value="Genomic_DNA"/>
</dbReference>
<evidence type="ECO:0000256" key="5">
    <source>
        <dbReference type="ARBA" id="ARBA00023136"/>
    </source>
</evidence>
<proteinExistence type="inferred from homology"/>
<accession>A0A7C3VJ82</accession>
<feature type="domain" description="HAMP" evidence="10">
    <location>
        <begin position="316"/>
        <end position="347"/>
    </location>
</feature>
<keyword evidence="4 8" id="KW-1133">Transmembrane helix</keyword>
<dbReference type="SMART" id="SM00044">
    <property type="entry name" value="CYCc"/>
    <property type="match status" value="1"/>
</dbReference>
<dbReference type="InterPro" id="IPR029787">
    <property type="entry name" value="Nucleotide_cyclase"/>
</dbReference>
<dbReference type="GO" id="GO:0009190">
    <property type="term" value="P:cyclic nucleotide biosynthetic process"/>
    <property type="evidence" value="ECO:0007669"/>
    <property type="project" value="InterPro"/>
</dbReference>
<dbReference type="InterPro" id="IPR003660">
    <property type="entry name" value="HAMP_dom"/>
</dbReference>
<evidence type="ECO:0000256" key="8">
    <source>
        <dbReference type="SAM" id="Phobius"/>
    </source>
</evidence>
<evidence type="ECO:0000256" key="3">
    <source>
        <dbReference type="ARBA" id="ARBA00022741"/>
    </source>
</evidence>
<evidence type="ECO:0000256" key="7">
    <source>
        <dbReference type="RuleBase" id="RU000405"/>
    </source>
</evidence>
<dbReference type="InterPro" id="IPR001054">
    <property type="entry name" value="A/G_cyclase"/>
</dbReference>
<gene>
    <name evidence="11" type="ORF">ENR15_17790</name>
</gene>
<name>A0A7C3VJ82_9CYAN</name>
<keyword evidence="6 7" id="KW-0456">Lyase</keyword>
<dbReference type="GO" id="GO:0016020">
    <property type="term" value="C:membrane"/>
    <property type="evidence" value="ECO:0007669"/>
    <property type="project" value="UniProtKB-SubCell"/>
</dbReference>
<dbReference type="PROSITE" id="PS50125">
    <property type="entry name" value="GUANYLATE_CYCLASE_2"/>
    <property type="match status" value="1"/>
</dbReference>
<dbReference type="InterPro" id="IPR050401">
    <property type="entry name" value="Cyclic_nucleotide_synthase"/>
</dbReference>
<keyword evidence="11" id="KW-0418">Kinase</keyword>
<comment type="subcellular location">
    <subcellularLocation>
        <location evidence="1">Membrane</location>
    </subcellularLocation>
</comment>
<dbReference type="PROSITE" id="PS00452">
    <property type="entry name" value="GUANYLATE_CYCLASE_1"/>
    <property type="match status" value="1"/>
</dbReference>
<dbReference type="GO" id="GO:0000166">
    <property type="term" value="F:nucleotide binding"/>
    <property type="evidence" value="ECO:0007669"/>
    <property type="project" value="UniProtKB-KW"/>
</dbReference>
<comment type="caution">
    <text evidence="11">The sequence shown here is derived from an EMBL/GenBank/DDBJ whole genome shotgun (WGS) entry which is preliminary data.</text>
</comment>
<reference evidence="11" key="1">
    <citation type="journal article" date="2020" name="mSystems">
        <title>Genome- and Community-Level Interaction Insights into Carbon Utilization and Element Cycling Functions of Hydrothermarchaeota in Hydrothermal Sediment.</title>
        <authorList>
            <person name="Zhou Z."/>
            <person name="Liu Y."/>
            <person name="Xu W."/>
            <person name="Pan J."/>
            <person name="Luo Z.H."/>
            <person name="Li M."/>
        </authorList>
    </citation>
    <scope>NUCLEOTIDE SEQUENCE [LARGE SCALE GENOMIC DNA]</scope>
    <source>
        <strain evidence="11">SpSt-374</strain>
    </source>
</reference>
<evidence type="ECO:0000256" key="4">
    <source>
        <dbReference type="ARBA" id="ARBA00022989"/>
    </source>
</evidence>
<keyword evidence="3" id="KW-0547">Nucleotide-binding</keyword>
<evidence type="ECO:0000259" key="10">
    <source>
        <dbReference type="PROSITE" id="PS50885"/>
    </source>
</evidence>
<evidence type="ECO:0000259" key="9">
    <source>
        <dbReference type="PROSITE" id="PS50125"/>
    </source>
</evidence>
<sequence>MNLRNKTLLAIASTLAGLLGVLHLVASTIVLDGFTQLEKKEAERNVERVRGAFFNYLDEYKAIHYERAVWDETYAFITNPNAQYPNRNLRPEDFHLLKTNFILLLNLKGELVLGKGYDFQDQKAIPIPPQLLQRLGENGKNPNFQGILLIPGSDPMAMAAGPVLPTEGKGTPGGTLIFARYLDTGEIDRLEKLTHLSITTYRLDNPQLDAKLQQITNQINRTVTQPILVQALNRETMAGYTVLPDIHNQPALLLQIDLPREIYRQGQKSLGYLIVSILGVGILFIPLSLLLLEKILLQRLSSLCVGVRHITNFTQLSERVSVMGEDELSSLAVSINTMLAALESKAHECSLERQKVDRLLLNILPEQIADRLKHEEQTIADSFAEVTVLFADIVGFTQLATQIPPTELVALLNEIFSRFDLLAEKYNLEKIKTIGDAYMIVSGIPIPRPDHAQAMADMALEMQQTIGQFNAETGSSFNIRIGIHTGPVVAGVIGIKKFIYDLWGDTVNIASRMESHGLPGCIQVTEATYQQLKHQYLFEKRGNIHVKGKGEMTVYLLQASIKTDQVQLCSTQ</sequence>
<dbReference type="GO" id="GO:0016301">
    <property type="term" value="F:kinase activity"/>
    <property type="evidence" value="ECO:0007669"/>
    <property type="project" value="UniProtKB-KW"/>
</dbReference>
<dbReference type="InterPro" id="IPR018297">
    <property type="entry name" value="A/G_cyclase_CS"/>
</dbReference>
<evidence type="ECO:0000256" key="2">
    <source>
        <dbReference type="ARBA" id="ARBA00022692"/>
    </source>
</evidence>
<dbReference type="Pfam" id="PF05228">
    <property type="entry name" value="CHASE4"/>
    <property type="match status" value="1"/>
</dbReference>
<dbReference type="PROSITE" id="PS50885">
    <property type="entry name" value="HAMP"/>
    <property type="match status" value="1"/>
</dbReference>
<protein>
    <submittedName>
        <fullName evidence="11">Histidine kinase</fullName>
    </submittedName>
</protein>
<dbReference type="InterPro" id="IPR007892">
    <property type="entry name" value="CHASE4"/>
</dbReference>
<dbReference type="Gene3D" id="3.30.70.1230">
    <property type="entry name" value="Nucleotide cyclase"/>
    <property type="match status" value="1"/>
</dbReference>
<dbReference type="AlphaFoldDB" id="A0A7C3VJ82"/>